<dbReference type="InterPro" id="IPR051918">
    <property type="entry name" value="STPP_CPPED1"/>
</dbReference>
<feature type="compositionally biased region" description="Pro residues" evidence="1">
    <location>
        <begin position="1325"/>
        <end position="1340"/>
    </location>
</feature>
<dbReference type="Pfam" id="PF00395">
    <property type="entry name" value="SLH"/>
    <property type="match status" value="3"/>
</dbReference>
<dbReference type="InterPro" id="IPR029052">
    <property type="entry name" value="Metallo-depent_PP-like"/>
</dbReference>
<dbReference type="Pfam" id="PF00041">
    <property type="entry name" value="fn3"/>
    <property type="match status" value="1"/>
</dbReference>
<feature type="region of interest" description="Disordered" evidence="1">
    <location>
        <begin position="1301"/>
        <end position="1349"/>
    </location>
</feature>
<dbReference type="InterPro" id="IPR003961">
    <property type="entry name" value="FN3_dom"/>
</dbReference>
<dbReference type="PROSITE" id="PS50853">
    <property type="entry name" value="FN3"/>
    <property type="match status" value="2"/>
</dbReference>
<evidence type="ECO:0000313" key="4">
    <source>
        <dbReference type="EMBL" id="MFC4597186.1"/>
    </source>
</evidence>
<gene>
    <name evidence="4" type="ORF">ACFO3S_02945</name>
</gene>
<keyword evidence="5" id="KW-1185">Reference proteome</keyword>
<protein>
    <submittedName>
        <fullName evidence="4">S-layer homology domain-containing protein</fullName>
    </submittedName>
</protein>
<dbReference type="PROSITE" id="PS51272">
    <property type="entry name" value="SLH"/>
    <property type="match status" value="3"/>
</dbReference>
<evidence type="ECO:0000259" key="2">
    <source>
        <dbReference type="PROSITE" id="PS50853"/>
    </source>
</evidence>
<organism evidence="4 5">
    <name type="scientific">Cohnella hongkongensis</name>
    <dbReference type="NCBI Taxonomy" id="178337"/>
    <lineage>
        <taxon>Bacteria</taxon>
        <taxon>Bacillati</taxon>
        <taxon>Bacillota</taxon>
        <taxon>Bacilli</taxon>
        <taxon>Bacillales</taxon>
        <taxon>Paenibacillaceae</taxon>
        <taxon>Cohnella</taxon>
    </lineage>
</organism>
<dbReference type="Gene3D" id="2.60.40.10">
    <property type="entry name" value="Immunoglobulins"/>
    <property type="match status" value="2"/>
</dbReference>
<dbReference type="EMBL" id="JBHSEP010000001">
    <property type="protein sequence ID" value="MFC4597186.1"/>
    <property type="molecule type" value="Genomic_DNA"/>
</dbReference>
<feature type="region of interest" description="Disordered" evidence="1">
    <location>
        <begin position="735"/>
        <end position="764"/>
    </location>
</feature>
<dbReference type="RefSeq" id="WP_378092035.1">
    <property type="nucleotide sequence ID" value="NZ_JBHSEP010000001.1"/>
</dbReference>
<dbReference type="Pfam" id="PF00149">
    <property type="entry name" value="Metallophos"/>
    <property type="match status" value="1"/>
</dbReference>
<feature type="domain" description="Fibronectin type-III" evidence="2">
    <location>
        <begin position="1137"/>
        <end position="1226"/>
    </location>
</feature>
<dbReference type="InterPro" id="IPR036116">
    <property type="entry name" value="FN3_sf"/>
</dbReference>
<dbReference type="SUPFAM" id="SSF49265">
    <property type="entry name" value="Fibronectin type III"/>
    <property type="match status" value="2"/>
</dbReference>
<evidence type="ECO:0000259" key="3">
    <source>
        <dbReference type="PROSITE" id="PS51272"/>
    </source>
</evidence>
<dbReference type="Proteomes" id="UP001596028">
    <property type="component" value="Unassembled WGS sequence"/>
</dbReference>
<feature type="domain" description="Fibronectin type-III" evidence="2">
    <location>
        <begin position="1227"/>
        <end position="1316"/>
    </location>
</feature>
<reference evidence="5" key="1">
    <citation type="journal article" date="2019" name="Int. J. Syst. Evol. Microbiol.">
        <title>The Global Catalogue of Microorganisms (GCM) 10K type strain sequencing project: providing services to taxonomists for standard genome sequencing and annotation.</title>
        <authorList>
            <consortium name="The Broad Institute Genomics Platform"/>
            <consortium name="The Broad Institute Genome Sequencing Center for Infectious Disease"/>
            <person name="Wu L."/>
            <person name="Ma J."/>
        </authorList>
    </citation>
    <scope>NUCLEOTIDE SEQUENCE [LARGE SCALE GENOMIC DNA]</scope>
    <source>
        <strain evidence="5">CCUG 49571</strain>
    </source>
</reference>
<dbReference type="InterPro" id="IPR013783">
    <property type="entry name" value="Ig-like_fold"/>
</dbReference>
<dbReference type="Gene3D" id="3.60.21.10">
    <property type="match status" value="1"/>
</dbReference>
<accession>A0ABV9F635</accession>
<evidence type="ECO:0000313" key="5">
    <source>
        <dbReference type="Proteomes" id="UP001596028"/>
    </source>
</evidence>
<comment type="caution">
    <text evidence="4">The sequence shown here is derived from an EMBL/GenBank/DDBJ whole genome shotgun (WGS) entry which is preliminary data.</text>
</comment>
<sequence length="1765" mass="190968">MTELKTEDTGYNYLEFYNNSDKTINFAFNNVFYEYPSGLSYRHWTLNASSLPIESGRTLVVWINNDGKTVEQFNQHYGVNLEENKSIIKVDYSGMSPDVERTIKLGNVYENPIVVATYHEDELDDTSRTASIHYTYSRDNGIRMAKADIDGPPTPGTVAPWQVPSERVPFDYYGGFPDDPSTMVLKPRDEIPPSIDEGEALNVAFDLYDTGTGVHTIETYYKFDDEPTYRVKMEKRQRIPKQLITSIPASEFLGHDRVSFYIRAYNAFRHYDTAEYTVLIRRSPAADGVELNVETGRIVSGTLNLKASAAEDESAELRILIDGQEQAAEPALDGDAFFAYRAEGLTSYYKNAITVGGDVIKLLSSWANVHQKAARIDSSRFTPKADGDYEVTVTLRAGTEGSPFEASGVYAPFTMSQMALYLPDGTFLYPDNGIAYNNAYVIGDSASTLDVHFTIPKEKLKAKGMRWDTRQLADGEHTISAVAASGSKHVVVTVDNAAPVVDPGIGEGQTLRSGDVVSPSAHDEGSGIDAAGTEATLNGRSIPLPYAISGRDLTSGAYTLEVLYTDHAGHAARKSVNFHVDVSAPSVTVGEAGPSTSTSVSLSVRAEGTAERHESVEFKQARRLSVQNGGIRVYSGAGDYPLAAGGADSLISISGKGLPYQLFEIETGEVTDEDLVEAVWEGGSDANGTLRMFLLNRATDRWEPVAEESQGRIEVVFKAGDYVQNGKAMLLVQNRSEGSHPSADRQRSPVGGADPSGTGAYEWDGTGVPDRYDFSFAWITDQQYYVESWPSHYTEMNRWILDNRERFDIRYTINTGDLVDEWDRDEQWQIADAAQRILDEAGMPNGVLAGNHDVASGNEEYDSYWQYFGEHRYRDNSYYGGSYRNNLGHYDLISAGGQDFIIVYASWDVYQDEIDWMNEVLAKYPERKAILALHRYLKQGGTLDYTGELVQKEVVAKNPNVFAVLNGHYFGAAIKIDGFDDDGDGIQERKVYQICTDYQGAAEGGLQYLKMIYFDLDNDKVYMNAYSPYLNDFNYFDSPKLAAYDVGVTASSQDIYELDVPFDTNAKTLSTTSLKVDVYTNLSIGTGRLSSGEAVHVWEGLTPDTSYGWYAQLVNDMGEVTRTSIAEARTLSGGGAGTAPLITSAVPGDGYVRLAWAPAAESVSYSVYASTVSGLYDQPVVTVASSVYRHEVTGLTNGTLYYFTVQAETPNGVPTVSNEASATPIGVPGAPTGVTAAAGNGMATVSFAPPHNDGGSPILQYVVTANPGGIQKTGTGTTISVGGLTNGTAYTFTVRAVNRAGSGPESAVSPSVTPYSPSSGSGNPGPTPPADPAEPGPIEPTGPVQPGTADFAIALNGKSEAIATAVTTEEGLRRVTTITLDDGKTERALALTERRAQMIVPFPSDTDIAVLSLSGQTLKKLEARDDVLVIETEKGSYTLPAALIGLERLAAQLDAQDSLQDLNVKMTVAAPSKETEGRIEQAALQAGYRPAAKPIKFTITASSGGQTVEAIHLDGYAEKWIALPAERGRAGMTAVAVRPDGAFVPVPTSIVVRDGIAYARINSLYNGTFLVVESVRTFADTENHWARSAIHELGSRLVIDGVGDDRFEPNRSITRAEFAAVLVRALGLMQSEAGQPVFRDVGQGAWYSEAVSVAYSYGLVNGAGGGNFRPSDRITREEAMTLIARAMSAAGVRTDFAASEIERELADYRDSSQVGAWARPGVAAVLKAGIVSGRSETELAPKDEISRAETAVLLLRLLRHSGLLS</sequence>
<feature type="compositionally biased region" description="Low complexity" evidence="1">
    <location>
        <begin position="1306"/>
        <end position="1321"/>
    </location>
</feature>
<dbReference type="SMART" id="SM00060">
    <property type="entry name" value="FN3"/>
    <property type="match status" value="2"/>
</dbReference>
<feature type="domain" description="SLH" evidence="3">
    <location>
        <begin position="1705"/>
        <end position="1765"/>
    </location>
</feature>
<dbReference type="InterPro" id="IPR004843">
    <property type="entry name" value="Calcineurin-like_PHP"/>
</dbReference>
<evidence type="ECO:0000256" key="1">
    <source>
        <dbReference type="SAM" id="MobiDB-lite"/>
    </source>
</evidence>
<dbReference type="SUPFAM" id="SSF56300">
    <property type="entry name" value="Metallo-dependent phosphatases"/>
    <property type="match status" value="1"/>
</dbReference>
<dbReference type="PANTHER" id="PTHR43143:SF5">
    <property type="entry name" value="SECRETED PROTEIN"/>
    <property type="match status" value="1"/>
</dbReference>
<name>A0ABV9F635_9BACL</name>
<feature type="domain" description="SLH" evidence="3">
    <location>
        <begin position="1573"/>
        <end position="1636"/>
    </location>
</feature>
<proteinExistence type="predicted"/>
<dbReference type="PANTHER" id="PTHR43143">
    <property type="entry name" value="METALLOPHOSPHOESTERASE, CALCINEURIN SUPERFAMILY"/>
    <property type="match status" value="1"/>
</dbReference>
<feature type="domain" description="SLH" evidence="3">
    <location>
        <begin position="1638"/>
        <end position="1697"/>
    </location>
</feature>
<dbReference type="CDD" id="cd00063">
    <property type="entry name" value="FN3"/>
    <property type="match status" value="2"/>
</dbReference>
<dbReference type="InterPro" id="IPR001119">
    <property type="entry name" value="SLH_dom"/>
</dbReference>
<feature type="region of interest" description="Disordered" evidence="1">
    <location>
        <begin position="503"/>
        <end position="531"/>
    </location>
</feature>